<evidence type="ECO:0000256" key="1">
    <source>
        <dbReference type="ARBA" id="ARBA00004519"/>
    </source>
</evidence>
<comment type="subcellular location">
    <subcellularLocation>
        <location evidence="1">Cell inner membrane</location>
        <topology evidence="1">Lipid-anchor</topology>
    </subcellularLocation>
</comment>
<proteinExistence type="inferred from homology"/>
<reference evidence="8" key="1">
    <citation type="submission" date="2023-09" db="EMBL/GenBank/DDBJ databases">
        <authorList>
            <person name="Li S."/>
            <person name="Li X."/>
            <person name="Zhang C."/>
            <person name="Zhao Z."/>
        </authorList>
    </citation>
    <scope>NUCLEOTIDE SEQUENCE [LARGE SCALE GENOMIC DNA]</scope>
    <source>
        <strain evidence="8">SQ345</strain>
    </source>
</reference>
<dbReference type="Gene3D" id="2.40.420.20">
    <property type="match status" value="1"/>
</dbReference>
<dbReference type="RefSeq" id="WP_348388178.1">
    <property type="nucleotide sequence ID" value="NZ_CP134146.1"/>
</dbReference>
<evidence type="ECO:0000313" key="8">
    <source>
        <dbReference type="Proteomes" id="UP001248581"/>
    </source>
</evidence>
<feature type="signal peptide" evidence="3">
    <location>
        <begin position="1"/>
        <end position="25"/>
    </location>
</feature>
<dbReference type="Pfam" id="PF25967">
    <property type="entry name" value="RND-MFP_C"/>
    <property type="match status" value="1"/>
</dbReference>
<organism evidence="7 8">
    <name type="scientific">Thalassotalea nanhaiensis</name>
    <dbReference type="NCBI Taxonomy" id="3065648"/>
    <lineage>
        <taxon>Bacteria</taxon>
        <taxon>Pseudomonadati</taxon>
        <taxon>Pseudomonadota</taxon>
        <taxon>Gammaproteobacteria</taxon>
        <taxon>Alteromonadales</taxon>
        <taxon>Colwelliaceae</taxon>
        <taxon>Thalassotalea</taxon>
    </lineage>
</organism>
<accession>A0ABY9TJN0</accession>
<evidence type="ECO:0000259" key="4">
    <source>
        <dbReference type="Pfam" id="PF25917"/>
    </source>
</evidence>
<dbReference type="InterPro" id="IPR058626">
    <property type="entry name" value="MdtA-like_b-barrel"/>
</dbReference>
<dbReference type="NCBIfam" id="TIGR01730">
    <property type="entry name" value="RND_mfp"/>
    <property type="match status" value="1"/>
</dbReference>
<dbReference type="EMBL" id="CP134146">
    <property type="protein sequence ID" value="WNC69029.1"/>
    <property type="molecule type" value="Genomic_DNA"/>
</dbReference>
<dbReference type="InterPro" id="IPR006143">
    <property type="entry name" value="RND_pump_MFP"/>
</dbReference>
<evidence type="ECO:0000256" key="2">
    <source>
        <dbReference type="ARBA" id="ARBA00009477"/>
    </source>
</evidence>
<keyword evidence="3" id="KW-0732">Signal</keyword>
<protein>
    <submittedName>
        <fullName evidence="7">Efflux RND transporter periplasmic adaptor subunit</fullName>
    </submittedName>
</protein>
<name>A0ABY9TJN0_9GAMM</name>
<comment type="similarity">
    <text evidence="2">Belongs to the membrane fusion protein (MFP) (TC 8.A.1) family.</text>
</comment>
<evidence type="ECO:0000259" key="5">
    <source>
        <dbReference type="Pfam" id="PF25944"/>
    </source>
</evidence>
<dbReference type="InterPro" id="IPR058627">
    <property type="entry name" value="MdtA-like_C"/>
</dbReference>
<dbReference type="Gene3D" id="1.10.287.470">
    <property type="entry name" value="Helix hairpin bin"/>
    <property type="match status" value="1"/>
</dbReference>
<dbReference type="SUPFAM" id="SSF111369">
    <property type="entry name" value="HlyD-like secretion proteins"/>
    <property type="match status" value="1"/>
</dbReference>
<evidence type="ECO:0000256" key="3">
    <source>
        <dbReference type="SAM" id="SignalP"/>
    </source>
</evidence>
<gene>
    <name evidence="7" type="ORF">RI845_02480</name>
</gene>
<dbReference type="Gene3D" id="2.40.50.100">
    <property type="match status" value="1"/>
</dbReference>
<feature type="domain" description="Multidrug resistance protein MdtA-like beta-barrel" evidence="5">
    <location>
        <begin position="211"/>
        <end position="283"/>
    </location>
</feature>
<evidence type="ECO:0000313" key="7">
    <source>
        <dbReference type="EMBL" id="WNC69029.1"/>
    </source>
</evidence>
<dbReference type="PANTHER" id="PTHR30158">
    <property type="entry name" value="ACRA/E-RELATED COMPONENT OF DRUG EFFLUX TRANSPORTER"/>
    <property type="match status" value="1"/>
</dbReference>
<feature type="domain" description="Multidrug resistance protein MdtA-like C-terminal permuted SH3" evidence="6">
    <location>
        <begin position="297"/>
        <end position="352"/>
    </location>
</feature>
<dbReference type="Pfam" id="PF25917">
    <property type="entry name" value="BSH_RND"/>
    <property type="match status" value="1"/>
</dbReference>
<feature type="chain" id="PRO_5045819868" evidence="3">
    <location>
        <begin position="26"/>
        <end position="366"/>
    </location>
</feature>
<dbReference type="PROSITE" id="PS51257">
    <property type="entry name" value="PROKAR_LIPOPROTEIN"/>
    <property type="match status" value="1"/>
</dbReference>
<keyword evidence="8" id="KW-1185">Reference proteome</keyword>
<evidence type="ECO:0000259" key="6">
    <source>
        <dbReference type="Pfam" id="PF25967"/>
    </source>
</evidence>
<dbReference type="Gene3D" id="2.40.30.170">
    <property type="match status" value="1"/>
</dbReference>
<dbReference type="Proteomes" id="UP001248581">
    <property type="component" value="Chromosome"/>
</dbReference>
<dbReference type="InterPro" id="IPR058625">
    <property type="entry name" value="MdtA-like_BSH"/>
</dbReference>
<dbReference type="Pfam" id="PF25944">
    <property type="entry name" value="Beta-barrel_RND"/>
    <property type="match status" value="1"/>
</dbReference>
<sequence length="366" mass="39142">MRFKVLGTSALMMLMITGCGEQQQAAPAAAPAPEVGVQVIKPEKLTISERYAGKTAALSKVSVIPQVSGVITKVHIKEGQNIKRGQIMFEIDSQPFEAEVLRQQSNLKQAEAGLALAEVKYEMSKGLAGSNAMSKLDAEQIKVNRDVAEAALAAAKASLVQAQLSLHKSKVPAPIEGVVGITKFDVGDLVGTAQGPIVDIVANGQIEVYTQIGEKEHFKSVAKKLKNQEVIPDTIELELADGSMYNHTGTINFIGSEISAGTVTYRVLFPNPDGLLLGGQNVTLVATAGKAKDFHYIPQMAVMEDQLGRFVYVVGKDNIVAKRVVKLGKRYGVNWIVEDGLQDGEKVIVSGILKAKVGQAVNPVEE</sequence>
<feature type="domain" description="Multidrug resistance protein MdtA-like barrel-sandwich hybrid" evidence="4">
    <location>
        <begin position="60"/>
        <end position="194"/>
    </location>
</feature>